<dbReference type="RefSeq" id="XP_034012662.1">
    <property type="nucleotide sequence ID" value="XM_034155153.1"/>
</dbReference>
<proteinExistence type="predicted"/>
<name>A0A642UUF3_DIURU</name>
<gene>
    <name evidence="2" type="ORF">DIURU_002496</name>
</gene>
<sequence>MRRSAQLAKARIRLQRNFLIRQQQKELPLNPWFTAVAFFEELCYTYEAYKNYLQSRPTEASDEIKELLDTLDRQVESIKAEIDEPRRLIMSGFALELARLAADEGEAIAHQQAEGVDDSDTGESSVIAHPSEIIEVSDSDDDDIKTATYEGGHGSGTHRRRTPIYEVLSDDDEDTLNDNNGTIDGKPPVTQDEDFNALCQQWKSELRRHKPQTNNGANNGTNNGANNGTNNGTNNGANNGANNGTQQKRRQPTKNKTSKPASAAGAHRIPYIHVFRVAPPKPRKTGAARESARPVVTKPAVKRRRLPNGPAGIPAHASSFHSWFSQSPPPESHPNGLVEWTEVPWTSDHEQIVIRHFQEKSLTVAQASIVNEFADKGIVIPPSLVGYLAYHYGFLELDGISSDSLMSAFDYAYECREMVHPFDRHVAEVRDDIHGLLDVALSEQFVRWGCHFRFHTRQSADDVVLIN</sequence>
<comment type="caution">
    <text evidence="2">The sequence shown here is derived from an EMBL/GenBank/DDBJ whole genome shotgun (WGS) entry which is preliminary data.</text>
</comment>
<dbReference type="Proteomes" id="UP000449547">
    <property type="component" value="Unassembled WGS sequence"/>
</dbReference>
<dbReference type="VEuPathDB" id="FungiDB:DIURU_002496"/>
<feature type="region of interest" description="Disordered" evidence="1">
    <location>
        <begin position="138"/>
        <end position="193"/>
    </location>
</feature>
<dbReference type="EMBL" id="SWFT01000070">
    <property type="protein sequence ID" value="KAA8903209.1"/>
    <property type="molecule type" value="Genomic_DNA"/>
</dbReference>
<feature type="compositionally biased region" description="Low complexity" evidence="1">
    <location>
        <begin position="213"/>
        <end position="245"/>
    </location>
</feature>
<keyword evidence="3" id="KW-1185">Reference proteome</keyword>
<evidence type="ECO:0000313" key="2">
    <source>
        <dbReference type="EMBL" id="KAA8903209.1"/>
    </source>
</evidence>
<dbReference type="GeneID" id="54781147"/>
<feature type="compositionally biased region" description="Basic residues" evidence="1">
    <location>
        <begin position="247"/>
        <end position="257"/>
    </location>
</feature>
<protein>
    <submittedName>
        <fullName evidence="2">Uncharacterized protein</fullName>
    </submittedName>
</protein>
<reference evidence="2 3" key="1">
    <citation type="submission" date="2019-07" db="EMBL/GenBank/DDBJ databases">
        <title>Genome assembly of two rare yeast pathogens: Diutina rugosa and Trichomonascus ciferrii.</title>
        <authorList>
            <person name="Mixao V."/>
            <person name="Saus E."/>
            <person name="Hansen A."/>
            <person name="Lass-Flor C."/>
            <person name="Gabaldon T."/>
        </authorList>
    </citation>
    <scope>NUCLEOTIDE SEQUENCE [LARGE SCALE GENOMIC DNA]</scope>
    <source>
        <strain evidence="2 3">CBS 613</strain>
    </source>
</reference>
<feature type="region of interest" description="Disordered" evidence="1">
    <location>
        <begin position="208"/>
        <end position="270"/>
    </location>
</feature>
<dbReference type="AlphaFoldDB" id="A0A642UUF3"/>
<evidence type="ECO:0000313" key="3">
    <source>
        <dbReference type="Proteomes" id="UP000449547"/>
    </source>
</evidence>
<organism evidence="2 3">
    <name type="scientific">Diutina rugosa</name>
    <name type="common">Yeast</name>
    <name type="synonym">Candida rugosa</name>
    <dbReference type="NCBI Taxonomy" id="5481"/>
    <lineage>
        <taxon>Eukaryota</taxon>
        <taxon>Fungi</taxon>
        <taxon>Dikarya</taxon>
        <taxon>Ascomycota</taxon>
        <taxon>Saccharomycotina</taxon>
        <taxon>Pichiomycetes</taxon>
        <taxon>Debaryomycetaceae</taxon>
        <taxon>Diutina</taxon>
    </lineage>
</organism>
<evidence type="ECO:0000256" key="1">
    <source>
        <dbReference type="SAM" id="MobiDB-lite"/>
    </source>
</evidence>
<accession>A0A642UUF3</accession>